<sequence length="158" mass="17533">MASIGDSSEELNLQEGTSTKNWDVKDHWMVMMGEVLEHVILNENAHVSKSSSAFLANFEATRQFGVRVAVHNESKLKMDQGSLPAKLIGQGPKNGRFESLLEKAYIRDMGLKVPQMLPNWSMTVKSFIGSVYAIQVLQSKQGEIDMSKVFLSHSGATF</sequence>
<name>A0A835QIS8_VANPL</name>
<dbReference type="AlphaFoldDB" id="A0A835QIS8"/>
<dbReference type="Proteomes" id="UP000639772">
    <property type="component" value="Chromosome 9"/>
</dbReference>
<evidence type="ECO:0000313" key="2">
    <source>
        <dbReference type="Proteomes" id="UP000639772"/>
    </source>
</evidence>
<proteinExistence type="predicted"/>
<evidence type="ECO:0000313" key="1">
    <source>
        <dbReference type="EMBL" id="KAG0468507.1"/>
    </source>
</evidence>
<protein>
    <submittedName>
        <fullName evidence="1">Uncharacterized protein</fullName>
    </submittedName>
</protein>
<dbReference type="EMBL" id="JADCNM010000009">
    <property type="protein sequence ID" value="KAG0468507.1"/>
    <property type="molecule type" value="Genomic_DNA"/>
</dbReference>
<organism evidence="1 2">
    <name type="scientific">Vanilla planifolia</name>
    <name type="common">Vanilla</name>
    <dbReference type="NCBI Taxonomy" id="51239"/>
    <lineage>
        <taxon>Eukaryota</taxon>
        <taxon>Viridiplantae</taxon>
        <taxon>Streptophyta</taxon>
        <taxon>Embryophyta</taxon>
        <taxon>Tracheophyta</taxon>
        <taxon>Spermatophyta</taxon>
        <taxon>Magnoliopsida</taxon>
        <taxon>Liliopsida</taxon>
        <taxon>Asparagales</taxon>
        <taxon>Orchidaceae</taxon>
        <taxon>Vanilloideae</taxon>
        <taxon>Vanilleae</taxon>
        <taxon>Vanilla</taxon>
    </lineage>
</organism>
<dbReference type="OrthoDB" id="10267824at2759"/>
<comment type="caution">
    <text evidence="1">The sequence shown here is derived from an EMBL/GenBank/DDBJ whole genome shotgun (WGS) entry which is preliminary data.</text>
</comment>
<reference evidence="1 2" key="1">
    <citation type="journal article" date="2020" name="Nat. Food">
        <title>A phased Vanilla planifolia genome enables genetic improvement of flavour and production.</title>
        <authorList>
            <person name="Hasing T."/>
            <person name="Tang H."/>
            <person name="Brym M."/>
            <person name="Khazi F."/>
            <person name="Huang T."/>
            <person name="Chambers A.H."/>
        </authorList>
    </citation>
    <scope>NUCLEOTIDE SEQUENCE [LARGE SCALE GENOMIC DNA]</scope>
    <source>
        <tissue evidence="1">Leaf</tissue>
    </source>
</reference>
<gene>
    <name evidence="1" type="ORF">HPP92_017835</name>
</gene>
<accession>A0A835QIS8</accession>